<evidence type="ECO:0000313" key="2">
    <source>
        <dbReference type="Proteomes" id="UP000199135"/>
    </source>
</evidence>
<protein>
    <submittedName>
        <fullName evidence="1">Uncharacterized protein</fullName>
    </submittedName>
</protein>
<reference evidence="1 2" key="1">
    <citation type="submission" date="2016-10" db="EMBL/GenBank/DDBJ databases">
        <authorList>
            <person name="Varghese N."/>
            <person name="Submissions S."/>
        </authorList>
    </citation>
    <scope>NUCLEOTIDE SEQUENCE [LARGE SCALE GENOMIC DNA]</scope>
    <source>
        <strain evidence="1 2">WCP15</strain>
    </source>
</reference>
<dbReference type="EMBL" id="FNWT01000005">
    <property type="protein sequence ID" value="SEH56216.1"/>
    <property type="molecule type" value="Genomic_DNA"/>
</dbReference>
<comment type="caution">
    <text evidence="1">The sequence shown here is derived from an EMBL/GenBank/DDBJ whole genome shotgun (WGS) entry which is preliminary data.</text>
</comment>
<dbReference type="Proteomes" id="UP000199135">
    <property type="component" value="Unassembled WGS sequence"/>
</dbReference>
<proteinExistence type="predicted"/>
<name>A0A1H6J3L8_9ACTN</name>
<keyword evidence="2" id="KW-1185">Reference proteome</keyword>
<sequence>MAKLLDWFAKRGGDAALSGPKRLSHTDSTID</sequence>
<evidence type="ECO:0000313" key="1">
    <source>
        <dbReference type="EMBL" id="SEH56216.1"/>
    </source>
</evidence>
<organism evidence="1 2">
    <name type="scientific">Parafannyhessea umbonata</name>
    <dbReference type="NCBI Taxonomy" id="604330"/>
    <lineage>
        <taxon>Bacteria</taxon>
        <taxon>Bacillati</taxon>
        <taxon>Actinomycetota</taxon>
        <taxon>Coriobacteriia</taxon>
        <taxon>Coriobacteriales</taxon>
        <taxon>Atopobiaceae</taxon>
        <taxon>Parafannyhessea</taxon>
    </lineage>
</organism>
<accession>A0A1H6J3L8</accession>
<gene>
    <name evidence="1" type="ORF">SAMN05216447_105162</name>
</gene>